<feature type="compositionally biased region" description="Basic and acidic residues" evidence="10">
    <location>
        <begin position="89"/>
        <end position="101"/>
    </location>
</feature>
<evidence type="ECO:0000313" key="12">
    <source>
        <dbReference type="Ensembl" id="ENSECRP00000025785.1"/>
    </source>
</evidence>
<organism evidence="12 13">
    <name type="scientific">Erpetoichthys calabaricus</name>
    <name type="common">Rope fish</name>
    <name type="synonym">Calamoichthys calabaricus</name>
    <dbReference type="NCBI Taxonomy" id="27687"/>
    <lineage>
        <taxon>Eukaryota</taxon>
        <taxon>Metazoa</taxon>
        <taxon>Chordata</taxon>
        <taxon>Craniata</taxon>
        <taxon>Vertebrata</taxon>
        <taxon>Euteleostomi</taxon>
        <taxon>Actinopterygii</taxon>
        <taxon>Polypteriformes</taxon>
        <taxon>Polypteridae</taxon>
        <taxon>Erpetoichthys</taxon>
    </lineage>
</organism>
<proteinExistence type="inferred from homology"/>
<dbReference type="PANTHER" id="PTHR16270:SF5">
    <property type="entry name" value="HYPOTHETICAL LOC287798"/>
    <property type="match status" value="1"/>
</dbReference>
<keyword evidence="11" id="KW-0812">Transmembrane</keyword>
<dbReference type="AlphaFoldDB" id="A0A8C4T8M0"/>
<evidence type="ECO:0000256" key="5">
    <source>
        <dbReference type="ARBA" id="ARBA00022781"/>
    </source>
</evidence>
<evidence type="ECO:0000256" key="7">
    <source>
        <dbReference type="ARBA" id="ARBA00023128"/>
    </source>
</evidence>
<evidence type="ECO:0000256" key="4">
    <source>
        <dbReference type="ARBA" id="ARBA00022547"/>
    </source>
</evidence>
<dbReference type="InterPro" id="IPR037694">
    <property type="entry name" value="MTNAP1"/>
</dbReference>
<reference evidence="12" key="3">
    <citation type="submission" date="2025-09" db="UniProtKB">
        <authorList>
            <consortium name="Ensembl"/>
        </authorList>
    </citation>
    <scope>IDENTIFICATION</scope>
</reference>
<evidence type="ECO:0000256" key="11">
    <source>
        <dbReference type="SAM" id="Phobius"/>
    </source>
</evidence>
<evidence type="ECO:0000256" key="2">
    <source>
        <dbReference type="ARBA" id="ARBA00005895"/>
    </source>
</evidence>
<keyword evidence="11" id="KW-1133">Transmembrane helix</keyword>
<evidence type="ECO:0000313" key="13">
    <source>
        <dbReference type="Proteomes" id="UP000694620"/>
    </source>
</evidence>
<evidence type="ECO:0000256" key="3">
    <source>
        <dbReference type="ARBA" id="ARBA00022448"/>
    </source>
</evidence>
<dbReference type="Pfam" id="PF10206">
    <property type="entry name" value="WRW"/>
    <property type="match status" value="1"/>
</dbReference>
<feature type="region of interest" description="Disordered" evidence="10">
    <location>
        <begin position="25"/>
        <end position="50"/>
    </location>
</feature>
<comment type="similarity">
    <text evidence="2">Belongs to the ATPase F chain family.</text>
</comment>
<keyword evidence="7" id="KW-0496">Mitochondrion</keyword>
<gene>
    <name evidence="12" type="primary">si:dkey-21c1.4</name>
</gene>
<evidence type="ECO:0000256" key="10">
    <source>
        <dbReference type="SAM" id="MobiDB-lite"/>
    </source>
</evidence>
<keyword evidence="4" id="KW-0138">CF(0)</keyword>
<dbReference type="GeneTree" id="ENSGT00940000167290"/>
<keyword evidence="6" id="KW-0406">Ion transport</keyword>
<reference evidence="12" key="2">
    <citation type="submission" date="2025-08" db="UniProtKB">
        <authorList>
            <consortium name="Ensembl"/>
        </authorList>
    </citation>
    <scope>IDENTIFICATION</scope>
</reference>
<dbReference type="OrthoDB" id="8921675at2759"/>
<dbReference type="RefSeq" id="XP_051774681.1">
    <property type="nucleotide sequence ID" value="XM_051918721.1"/>
</dbReference>
<feature type="region of interest" description="Disordered" evidence="10">
    <location>
        <begin position="73"/>
        <end position="156"/>
    </location>
</feature>
<keyword evidence="3" id="KW-0813">Transport</keyword>
<keyword evidence="9" id="KW-0066">ATP synthesis</keyword>
<dbReference type="GO" id="GO:0031966">
    <property type="term" value="C:mitochondrial membrane"/>
    <property type="evidence" value="ECO:0007669"/>
    <property type="project" value="UniProtKB-SubCell"/>
</dbReference>
<dbReference type="GO" id="GO:0045259">
    <property type="term" value="C:proton-transporting ATP synthase complex"/>
    <property type="evidence" value="ECO:0007669"/>
    <property type="project" value="UniProtKB-KW"/>
</dbReference>
<dbReference type="GeneID" id="114664984"/>
<dbReference type="PANTHER" id="PTHR16270">
    <property type="entry name" value="HYPOTHETICAL LOC287798"/>
    <property type="match status" value="1"/>
</dbReference>
<dbReference type="Proteomes" id="UP000694620">
    <property type="component" value="Chromosome 14"/>
</dbReference>
<feature type="compositionally biased region" description="Polar residues" evidence="10">
    <location>
        <begin position="73"/>
        <end position="88"/>
    </location>
</feature>
<dbReference type="Ensembl" id="ENSECRT00000026327.1">
    <property type="protein sequence ID" value="ENSECRP00000025785.1"/>
    <property type="gene ID" value="ENSECRG00000017416.1"/>
</dbReference>
<feature type="compositionally biased region" description="Polar residues" evidence="10">
    <location>
        <begin position="26"/>
        <end position="50"/>
    </location>
</feature>
<sequence length="434" mass="48263">MEVCPFCGKSFKRLKSHLPHCKAAPSAQSKITSPPNRHAEQANTRQKKNLSALSPLSDSSYLATCSITKMMPGNNSKITKPKGSSQISSREKETCVSDVSKDGSWTEGENTKVFQKAKKKKAVSSQPAANTESEVSKSDRAPSLPHKVKPENEAVNGDYANKTSVWNHISHCLIKNGKNVVGRYQMQDIAVSTNERHDCQRQSLFLTKTNVWDHIKDSFCYKKYGAFSLIKNTEVKLGGLQGSVEHQKHVCNGNYSFSLVHPVQDWAIVGETDGTNVITSDETSSMAYPVALSQQRPGVALVGSMEWFPELHAGYSAIKICMVPTKCYLFPQGIHHHTAQEPSSGTTIPHSLQADKTVLDVKIGDLPSWLASRNLAPWAAVAAAQRSWRRYYSKYINVKQGTAGGLTMLLAGYCILSYSWNYQRHKQDRWRKYH</sequence>
<dbReference type="GO" id="GO:1902600">
    <property type="term" value="P:proton transmembrane transport"/>
    <property type="evidence" value="ECO:0007669"/>
    <property type="project" value="UniProtKB-KW"/>
</dbReference>
<evidence type="ECO:0000256" key="1">
    <source>
        <dbReference type="ARBA" id="ARBA00004325"/>
    </source>
</evidence>
<keyword evidence="13" id="KW-1185">Reference proteome</keyword>
<evidence type="ECO:0000256" key="9">
    <source>
        <dbReference type="ARBA" id="ARBA00023310"/>
    </source>
</evidence>
<reference evidence="12" key="1">
    <citation type="submission" date="2021-06" db="EMBL/GenBank/DDBJ databases">
        <authorList>
            <consortium name="Wellcome Sanger Institute Data Sharing"/>
        </authorList>
    </citation>
    <scope>NUCLEOTIDE SEQUENCE [LARGE SCALE GENOMIC DNA]</scope>
</reference>
<feature type="transmembrane region" description="Helical" evidence="11">
    <location>
        <begin position="403"/>
        <end position="422"/>
    </location>
</feature>
<name>A0A8C4T8M0_ERPCA</name>
<dbReference type="GO" id="GO:0006754">
    <property type="term" value="P:ATP biosynthetic process"/>
    <property type="evidence" value="ECO:0007669"/>
    <property type="project" value="UniProtKB-KW"/>
</dbReference>
<dbReference type="InterPro" id="IPR019344">
    <property type="entry name" value="F1F0-ATPsyn_F_prd"/>
</dbReference>
<comment type="subcellular location">
    <subcellularLocation>
        <location evidence="1">Mitochondrion membrane</location>
    </subcellularLocation>
</comment>
<protein>
    <submittedName>
        <fullName evidence="12">ATP synthase subunit f, mitochondrial-like</fullName>
    </submittedName>
</protein>
<keyword evidence="5" id="KW-0375">Hydrogen ion transport</keyword>
<evidence type="ECO:0000256" key="6">
    <source>
        <dbReference type="ARBA" id="ARBA00023065"/>
    </source>
</evidence>
<accession>A0A8C4T8M0</accession>
<evidence type="ECO:0000256" key="8">
    <source>
        <dbReference type="ARBA" id="ARBA00023136"/>
    </source>
</evidence>
<keyword evidence="8 11" id="KW-0472">Membrane</keyword>